<evidence type="ECO:0000256" key="5">
    <source>
        <dbReference type="ARBA" id="ARBA00022989"/>
    </source>
</evidence>
<evidence type="ECO:0000313" key="9">
    <source>
        <dbReference type="EMBL" id="KJD45544.1"/>
    </source>
</evidence>
<feature type="transmembrane region" description="Helical" evidence="7">
    <location>
        <begin position="164"/>
        <end position="184"/>
    </location>
</feature>
<keyword evidence="3" id="KW-1003">Cell membrane</keyword>
<dbReference type="PROSITE" id="PS50850">
    <property type="entry name" value="MFS"/>
    <property type="match status" value="1"/>
</dbReference>
<feature type="transmembrane region" description="Helical" evidence="7">
    <location>
        <begin position="12"/>
        <end position="37"/>
    </location>
</feature>
<dbReference type="EMBL" id="JTHP01000018">
    <property type="protein sequence ID" value="KJD45544.1"/>
    <property type="molecule type" value="Genomic_DNA"/>
</dbReference>
<keyword evidence="5 7" id="KW-1133">Transmembrane helix</keyword>
<dbReference type="Gene3D" id="1.20.1250.20">
    <property type="entry name" value="MFS general substrate transporter like domains"/>
    <property type="match status" value="1"/>
</dbReference>
<comment type="caution">
    <text evidence="9">The sequence shown here is derived from an EMBL/GenBank/DDBJ whole genome shotgun (WGS) entry which is preliminary data.</text>
</comment>
<dbReference type="PANTHER" id="PTHR23517">
    <property type="entry name" value="RESISTANCE PROTEIN MDTM, PUTATIVE-RELATED-RELATED"/>
    <property type="match status" value="1"/>
</dbReference>
<dbReference type="PATRIC" id="fig|159743.3.peg.2473"/>
<keyword evidence="4 7" id="KW-0812">Transmembrane</keyword>
<name>A0A0D7X2S4_9BACL</name>
<feature type="transmembrane region" description="Helical" evidence="7">
    <location>
        <begin position="77"/>
        <end position="94"/>
    </location>
</feature>
<dbReference type="Proteomes" id="UP000032534">
    <property type="component" value="Unassembled WGS sequence"/>
</dbReference>
<feature type="transmembrane region" description="Helical" evidence="7">
    <location>
        <begin position="218"/>
        <end position="236"/>
    </location>
</feature>
<dbReference type="OrthoDB" id="3268460at2"/>
<reference evidence="9 10" key="1">
    <citation type="submission" date="2014-11" db="EMBL/GenBank/DDBJ databases">
        <title>Draft Genome Sequences of Paenibacillus polymyxa NRRL B-30509 and Paenibacillus terrae NRRL B-30644, Strains from a Poultry Environment that Produce Tridecaptin A and Paenicidins.</title>
        <authorList>
            <person name="van Belkum M.J."/>
            <person name="Lohans C.T."/>
            <person name="Vederas J.C."/>
        </authorList>
    </citation>
    <scope>NUCLEOTIDE SEQUENCE [LARGE SCALE GENOMIC DNA]</scope>
    <source>
        <strain evidence="9 10">NRRL B-30644</strain>
    </source>
</reference>
<dbReference type="SUPFAM" id="SSF103473">
    <property type="entry name" value="MFS general substrate transporter"/>
    <property type="match status" value="1"/>
</dbReference>
<dbReference type="RefSeq" id="WP_044646189.1">
    <property type="nucleotide sequence ID" value="NZ_JTHP01000018.1"/>
</dbReference>
<evidence type="ECO:0000313" key="10">
    <source>
        <dbReference type="Proteomes" id="UP000032534"/>
    </source>
</evidence>
<dbReference type="PANTHER" id="PTHR23517:SF10">
    <property type="entry name" value="MAJOR FACILITATOR SUPERFAMILY (MFS) PROFILE DOMAIN-CONTAINING PROTEIN"/>
    <property type="match status" value="1"/>
</dbReference>
<feature type="transmembrane region" description="Helical" evidence="7">
    <location>
        <begin position="100"/>
        <end position="126"/>
    </location>
</feature>
<dbReference type="Pfam" id="PF07690">
    <property type="entry name" value="MFS_1"/>
    <property type="match status" value="1"/>
</dbReference>
<evidence type="ECO:0000256" key="3">
    <source>
        <dbReference type="ARBA" id="ARBA00022475"/>
    </source>
</evidence>
<accession>A0A0D7X2S4</accession>
<organism evidence="9 10">
    <name type="scientific">Paenibacillus terrae</name>
    <dbReference type="NCBI Taxonomy" id="159743"/>
    <lineage>
        <taxon>Bacteria</taxon>
        <taxon>Bacillati</taxon>
        <taxon>Bacillota</taxon>
        <taxon>Bacilli</taxon>
        <taxon>Bacillales</taxon>
        <taxon>Paenibacillaceae</taxon>
        <taxon>Paenibacillus</taxon>
    </lineage>
</organism>
<dbReference type="InterPro" id="IPR036259">
    <property type="entry name" value="MFS_trans_sf"/>
</dbReference>
<evidence type="ECO:0000259" key="8">
    <source>
        <dbReference type="PROSITE" id="PS50850"/>
    </source>
</evidence>
<feature type="transmembrane region" description="Helical" evidence="7">
    <location>
        <begin position="49"/>
        <end position="70"/>
    </location>
</feature>
<dbReference type="InterPro" id="IPR011701">
    <property type="entry name" value="MFS"/>
</dbReference>
<evidence type="ECO:0000256" key="1">
    <source>
        <dbReference type="ARBA" id="ARBA00004651"/>
    </source>
</evidence>
<feature type="domain" description="Major facilitator superfamily (MFS) profile" evidence="8">
    <location>
        <begin position="10"/>
        <end position="397"/>
    </location>
</feature>
<evidence type="ECO:0000256" key="4">
    <source>
        <dbReference type="ARBA" id="ARBA00022692"/>
    </source>
</evidence>
<keyword evidence="10" id="KW-1185">Reference proteome</keyword>
<evidence type="ECO:0000256" key="2">
    <source>
        <dbReference type="ARBA" id="ARBA00022448"/>
    </source>
</evidence>
<feature type="transmembrane region" description="Helical" evidence="7">
    <location>
        <begin position="343"/>
        <end position="362"/>
    </location>
</feature>
<feature type="transmembrane region" description="Helical" evidence="7">
    <location>
        <begin position="374"/>
        <end position="391"/>
    </location>
</feature>
<feature type="transmembrane region" description="Helical" evidence="7">
    <location>
        <begin position="310"/>
        <end position="331"/>
    </location>
</feature>
<keyword evidence="6 7" id="KW-0472">Membrane</keyword>
<feature type="transmembrane region" description="Helical" evidence="7">
    <location>
        <begin position="287"/>
        <end position="304"/>
    </location>
</feature>
<gene>
    <name evidence="9" type="ORF">QD47_11095</name>
</gene>
<feature type="transmembrane region" description="Helical" evidence="7">
    <location>
        <begin position="138"/>
        <end position="158"/>
    </location>
</feature>
<evidence type="ECO:0000256" key="7">
    <source>
        <dbReference type="SAM" id="Phobius"/>
    </source>
</evidence>
<dbReference type="InterPro" id="IPR050171">
    <property type="entry name" value="MFS_Transporters"/>
</dbReference>
<comment type="subcellular location">
    <subcellularLocation>
        <location evidence="1">Cell membrane</location>
        <topology evidence="1">Multi-pass membrane protein</topology>
    </subcellularLocation>
</comment>
<dbReference type="GO" id="GO:0022857">
    <property type="term" value="F:transmembrane transporter activity"/>
    <property type="evidence" value="ECO:0007669"/>
    <property type="project" value="InterPro"/>
</dbReference>
<dbReference type="InterPro" id="IPR020846">
    <property type="entry name" value="MFS_dom"/>
</dbReference>
<proteinExistence type="predicted"/>
<sequence>MKWLDSYPKEVKVFLVASLINSAGSSLMWPLVSMYVFDELHRSMGDAGIAILVQSLGGIFGQVLGGALYHRIGAKKLIVGSLAMNALGLLTLPFTSGHWIAFVIMMGFIGFFNVVSVPAIQAFVGFRFADRRGELFNIIYVANNIGVALGTGLSGVLADLSYQLSFVMNGITSAVFAGFFWSYLSRVDREEGEVQLSKSVKKRTEEIPARLLFRDTRLYLFVGLGSLFLWFGNSIWNTGVSPYIIEQGLPKTMYGLLWTLNGVLIFAAQPIIFWLKRLYARHASAQMTWAGGFYLVAYIVMLGTQNYTGMIFAMVLATLGEMLIAPAVPAFLSDHGGRGAPFYIGLVGGIGAAGRVMGPYIMGRLYDGGGLPPTLWLAAGVAVLSILFFILHSGLNRSRCEEAAFETTTSKADVSSS</sequence>
<dbReference type="AlphaFoldDB" id="A0A0D7X2S4"/>
<dbReference type="GO" id="GO:0005886">
    <property type="term" value="C:plasma membrane"/>
    <property type="evidence" value="ECO:0007669"/>
    <property type="project" value="UniProtKB-SubCell"/>
</dbReference>
<evidence type="ECO:0000256" key="6">
    <source>
        <dbReference type="ARBA" id="ARBA00023136"/>
    </source>
</evidence>
<feature type="transmembrane region" description="Helical" evidence="7">
    <location>
        <begin position="256"/>
        <end position="275"/>
    </location>
</feature>
<keyword evidence="2" id="KW-0813">Transport</keyword>
<protein>
    <submittedName>
        <fullName evidence="9">MFS transporter</fullName>
    </submittedName>
</protein>